<dbReference type="FunCoup" id="A0A165E2Q2">
    <property type="interactions" value="186"/>
</dbReference>
<evidence type="ECO:0000313" key="3">
    <source>
        <dbReference type="EMBL" id="KZT53983.1"/>
    </source>
</evidence>
<dbReference type="OrthoDB" id="566138at2759"/>
<dbReference type="InterPro" id="IPR036928">
    <property type="entry name" value="AS_sf"/>
</dbReference>
<dbReference type="GO" id="GO:0016740">
    <property type="term" value="F:transferase activity"/>
    <property type="evidence" value="ECO:0007669"/>
    <property type="project" value="UniProtKB-KW"/>
</dbReference>
<dbReference type="PANTHER" id="PTHR42678">
    <property type="entry name" value="AMIDASE"/>
    <property type="match status" value="1"/>
</dbReference>
<dbReference type="Proteomes" id="UP000076842">
    <property type="component" value="Unassembled WGS sequence"/>
</dbReference>
<dbReference type="InParanoid" id="A0A165E2Q2"/>
<sequence>MKVSILAAILSALVAVVEGVPYKGISPKNGKPLPDLLYASIDDLQEGMAAGTFSSVDLVKAYLGRIAEVNPLLHALIETNPDAVDLAAGLDDERANGTIRGPLHGIPIIVKDNVGTFDKMNTTAGSFAFLGAKLPRDSNVAKGLKAAGAIILGKANLSQWANHRGSNSTNGWTARGGQTWGAYFPMQDPSGSSSGSGVSSSIGLAAAAIGTETSGSIISPSQRNNLAGIKPSVGLTSRDLVIPISEDQDTVGPMARSIKDAAYVLSAIAGKTTFDNYTMNIPFDTIPDYAAGCLTTGLFKVKIGIPRNHIFNSSTTANTPEVAAFNKSIAVFKSLGAIITESADFPQYAEYRASSNSSLVNSIDFLKDLQDYAGALTSNPNNVTDVPSLITFTENFPAEDYPDRNVNSWITDVARGANGTVTRDSPSFQAALAADLYLGAQATILGALEKYDLDALIMPSSMSPGVAAIAGYPIVTIPLGFYPANTTAVINSRGTLYTAGPHFPFGISFLGRRFSEAQLVTFAYAFEQATKVRETVTPMVVPNINLIDVM</sequence>
<dbReference type="SUPFAM" id="SSF75304">
    <property type="entry name" value="Amidase signature (AS) enzymes"/>
    <property type="match status" value="1"/>
</dbReference>
<accession>A0A165E2Q2</accession>
<dbReference type="InterPro" id="IPR023631">
    <property type="entry name" value="Amidase_dom"/>
</dbReference>
<gene>
    <name evidence="3" type="ORF">CALCODRAFT_474030</name>
</gene>
<reference evidence="3 4" key="1">
    <citation type="journal article" date="2016" name="Mol. Biol. Evol.">
        <title>Comparative Genomics of Early-Diverging Mushroom-Forming Fungi Provides Insights into the Origins of Lignocellulose Decay Capabilities.</title>
        <authorList>
            <person name="Nagy L.G."/>
            <person name="Riley R."/>
            <person name="Tritt A."/>
            <person name="Adam C."/>
            <person name="Daum C."/>
            <person name="Floudas D."/>
            <person name="Sun H."/>
            <person name="Yadav J.S."/>
            <person name="Pangilinan J."/>
            <person name="Larsson K.H."/>
            <person name="Matsuura K."/>
            <person name="Barry K."/>
            <person name="Labutti K."/>
            <person name="Kuo R."/>
            <person name="Ohm R.A."/>
            <person name="Bhattacharya S.S."/>
            <person name="Shirouzu T."/>
            <person name="Yoshinaga Y."/>
            <person name="Martin F.M."/>
            <person name="Grigoriev I.V."/>
            <person name="Hibbett D.S."/>
        </authorList>
    </citation>
    <scope>NUCLEOTIDE SEQUENCE [LARGE SCALE GENOMIC DNA]</scope>
    <source>
        <strain evidence="3 4">HHB12733</strain>
    </source>
</reference>
<evidence type="ECO:0000256" key="1">
    <source>
        <dbReference type="SAM" id="SignalP"/>
    </source>
</evidence>
<dbReference type="EMBL" id="KV424024">
    <property type="protein sequence ID" value="KZT53983.1"/>
    <property type="molecule type" value="Genomic_DNA"/>
</dbReference>
<dbReference type="PANTHER" id="PTHR42678:SF34">
    <property type="entry name" value="OS04G0183300 PROTEIN"/>
    <property type="match status" value="1"/>
</dbReference>
<dbReference type="Pfam" id="PF01425">
    <property type="entry name" value="Amidase"/>
    <property type="match status" value="1"/>
</dbReference>
<feature type="domain" description="Amidase" evidence="2">
    <location>
        <begin position="57"/>
        <end position="519"/>
    </location>
</feature>
<name>A0A165E2Q2_9BASI</name>
<dbReference type="STRING" id="1353952.A0A165E2Q2"/>
<keyword evidence="3" id="KW-0808">Transferase</keyword>
<feature type="chain" id="PRO_5007856952" evidence="1">
    <location>
        <begin position="20"/>
        <end position="550"/>
    </location>
</feature>
<organism evidence="3 4">
    <name type="scientific">Calocera cornea HHB12733</name>
    <dbReference type="NCBI Taxonomy" id="1353952"/>
    <lineage>
        <taxon>Eukaryota</taxon>
        <taxon>Fungi</taxon>
        <taxon>Dikarya</taxon>
        <taxon>Basidiomycota</taxon>
        <taxon>Agaricomycotina</taxon>
        <taxon>Dacrymycetes</taxon>
        <taxon>Dacrymycetales</taxon>
        <taxon>Dacrymycetaceae</taxon>
        <taxon>Calocera</taxon>
    </lineage>
</organism>
<protein>
    <submittedName>
        <fullName evidence="3">Glutamyl-tRNA amidotransferase subunit A</fullName>
    </submittedName>
</protein>
<evidence type="ECO:0000313" key="4">
    <source>
        <dbReference type="Proteomes" id="UP000076842"/>
    </source>
</evidence>
<dbReference type="Gene3D" id="3.90.1300.10">
    <property type="entry name" value="Amidase signature (AS) domain"/>
    <property type="match status" value="1"/>
</dbReference>
<dbReference type="AlphaFoldDB" id="A0A165E2Q2"/>
<feature type="signal peptide" evidence="1">
    <location>
        <begin position="1"/>
        <end position="19"/>
    </location>
</feature>
<evidence type="ECO:0000259" key="2">
    <source>
        <dbReference type="Pfam" id="PF01425"/>
    </source>
</evidence>
<proteinExistence type="predicted"/>
<keyword evidence="1" id="KW-0732">Signal</keyword>
<keyword evidence="4" id="KW-1185">Reference proteome</keyword>